<feature type="domain" description="NlpC/P60" evidence="5">
    <location>
        <begin position="162"/>
        <end position="284"/>
    </location>
</feature>
<organism evidence="6 7">
    <name type="scientific">Candidatus Tokpelaia hoelldobleri</name>
    <dbReference type="NCBI Taxonomy" id="1902579"/>
    <lineage>
        <taxon>Bacteria</taxon>
        <taxon>Pseudomonadati</taxon>
        <taxon>Pseudomonadota</taxon>
        <taxon>Alphaproteobacteria</taxon>
        <taxon>Hyphomicrobiales</taxon>
        <taxon>Candidatus Tokpelaia</taxon>
    </lineage>
</organism>
<evidence type="ECO:0000256" key="3">
    <source>
        <dbReference type="ARBA" id="ARBA00022801"/>
    </source>
</evidence>
<dbReference type="AlphaFoldDB" id="A0A1U9JVN4"/>
<dbReference type="InterPro" id="IPR041382">
    <property type="entry name" value="SH3_16"/>
</dbReference>
<evidence type="ECO:0000313" key="6">
    <source>
        <dbReference type="EMBL" id="AQS41913.1"/>
    </source>
</evidence>
<dbReference type="GO" id="GO:0008234">
    <property type="term" value="F:cysteine-type peptidase activity"/>
    <property type="evidence" value="ECO:0007669"/>
    <property type="project" value="UniProtKB-KW"/>
</dbReference>
<dbReference type="EMBL" id="CP017315">
    <property type="protein sequence ID" value="AQS41913.1"/>
    <property type="molecule type" value="Genomic_DNA"/>
</dbReference>
<protein>
    <submittedName>
        <fullName evidence="6">Cell wall invasion-associated protein</fullName>
    </submittedName>
</protein>
<gene>
    <name evidence="6" type="ORF">BHV28_12280</name>
</gene>
<keyword evidence="4" id="KW-0788">Thiol protease</keyword>
<dbReference type="Proteomes" id="UP000188912">
    <property type="component" value="Chromosome"/>
</dbReference>
<evidence type="ECO:0000256" key="2">
    <source>
        <dbReference type="ARBA" id="ARBA00022670"/>
    </source>
</evidence>
<dbReference type="Pfam" id="PF18348">
    <property type="entry name" value="SH3_16"/>
    <property type="match status" value="1"/>
</dbReference>
<dbReference type="InterPro" id="IPR038765">
    <property type="entry name" value="Papain-like_cys_pep_sf"/>
</dbReference>
<keyword evidence="2" id="KW-0645">Protease</keyword>
<dbReference type="KEGG" id="thd:BHV28_12280"/>
<dbReference type="GO" id="GO:0006508">
    <property type="term" value="P:proteolysis"/>
    <property type="evidence" value="ECO:0007669"/>
    <property type="project" value="UniProtKB-KW"/>
</dbReference>
<reference evidence="6 7" key="1">
    <citation type="journal article" date="2010" name="Science">
        <title>Genomic comparison of the ants Camponotus floridanus and Harpegnathos saltator.</title>
        <authorList>
            <person name="Bonasio R."/>
            <person name="Zhang G."/>
            <person name="Ye C."/>
            <person name="Mutti N.S."/>
            <person name="Fang X."/>
            <person name="Qin N."/>
            <person name="Donahue G."/>
            <person name="Yang P."/>
            <person name="Li Q."/>
            <person name="Li C."/>
            <person name="Zhang P."/>
            <person name="Huang Z."/>
            <person name="Berger S.L."/>
            <person name="Reinberg D."/>
            <person name="Wang J."/>
            <person name="Liebig J."/>
        </authorList>
    </citation>
    <scope>NUCLEOTIDE SEQUENCE [LARGE SCALE GENOMIC DNA]</scope>
    <source>
        <strain evidence="6 7">Hsal</strain>
    </source>
</reference>
<dbReference type="Gene3D" id="2.30.30.40">
    <property type="entry name" value="SH3 Domains"/>
    <property type="match status" value="1"/>
</dbReference>
<evidence type="ECO:0000259" key="5">
    <source>
        <dbReference type="PROSITE" id="PS51935"/>
    </source>
</evidence>
<dbReference type="SUPFAM" id="SSF54001">
    <property type="entry name" value="Cysteine proteinases"/>
    <property type="match status" value="1"/>
</dbReference>
<keyword evidence="7" id="KW-1185">Reference proteome</keyword>
<proteinExistence type="inferred from homology"/>
<dbReference type="InterPro" id="IPR051794">
    <property type="entry name" value="PG_Endopeptidase_C40"/>
</dbReference>
<dbReference type="Pfam" id="PF00877">
    <property type="entry name" value="NLPC_P60"/>
    <property type="match status" value="1"/>
</dbReference>
<name>A0A1U9JVN4_9HYPH</name>
<dbReference type="PANTHER" id="PTHR47359">
    <property type="entry name" value="PEPTIDOGLYCAN DL-ENDOPEPTIDASE CWLO"/>
    <property type="match status" value="1"/>
</dbReference>
<keyword evidence="3" id="KW-0378">Hydrolase</keyword>
<dbReference type="PANTHER" id="PTHR47359:SF3">
    <property type="entry name" value="NLP_P60 DOMAIN-CONTAINING PROTEIN-RELATED"/>
    <property type="match status" value="1"/>
</dbReference>
<comment type="similarity">
    <text evidence="1">Belongs to the peptidase C40 family.</text>
</comment>
<dbReference type="STRING" id="1902579.BHV28_12280"/>
<dbReference type="Gene3D" id="3.90.1720.10">
    <property type="entry name" value="endopeptidase domain like (from Nostoc punctiforme)"/>
    <property type="match status" value="1"/>
</dbReference>
<evidence type="ECO:0000256" key="1">
    <source>
        <dbReference type="ARBA" id="ARBA00007074"/>
    </source>
</evidence>
<dbReference type="InterPro" id="IPR000064">
    <property type="entry name" value="NLP_P60_dom"/>
</dbReference>
<evidence type="ECO:0000313" key="7">
    <source>
        <dbReference type="Proteomes" id="UP000188912"/>
    </source>
</evidence>
<dbReference type="PROSITE" id="PS51935">
    <property type="entry name" value="NLPC_P60"/>
    <property type="match status" value="1"/>
</dbReference>
<accession>A0A1U9JVN4</accession>
<reference evidence="6 7" key="2">
    <citation type="journal article" date="2016" name="Sci. Rep.">
        <title>The genome of Rhizobiales bacteria in predatory ants reveals urease gene functions but no genes for nitrogen fixation.</title>
        <authorList>
            <person name="Neuvonen M.M."/>
            <person name="Tamarit D."/>
            <person name="Naslund K."/>
            <person name="Liebig J."/>
            <person name="Feldhaar H."/>
            <person name="Moran N.A."/>
            <person name="Guy L."/>
            <person name="Andersson S.G."/>
        </authorList>
    </citation>
    <scope>NUCLEOTIDE SEQUENCE [LARGE SCALE GENOMIC DNA]</scope>
    <source>
        <strain evidence="6 7">Hsal</strain>
    </source>
</reference>
<sequence>MTQQLDARLNAFRPDLADSRLARQVKAKTFVEGVKQRIAEPVVDMRGEPRSDSAIATQLLRGQDVLVFERREGFAWVQALDDGYVGYIRDIALESADVALTHHVIAPRTFVYPAADLRFPPVAALSLGSRVAIAGQAQTRGTDYALLENGNAVIRAHITEIRQQADDYASVAESLLHTPYLWGGASAFGIDCSGLVQLSMRMAGKAVLRDSDMQAATIGKQLKANGKLRRGDLVFWRGHVAIMADSENIIHANGASMDVRLEPLHEAVARIGGLYGQPTVMRRP</sequence>
<evidence type="ECO:0000256" key="4">
    <source>
        <dbReference type="ARBA" id="ARBA00022807"/>
    </source>
</evidence>